<evidence type="ECO:0000313" key="18">
    <source>
        <dbReference type="Proteomes" id="UP001233999"/>
    </source>
</evidence>
<evidence type="ECO:0000256" key="1">
    <source>
        <dbReference type="ARBA" id="ARBA00001973"/>
    </source>
</evidence>
<feature type="domain" description="Copper type II ascorbate-dependent monooxygenase N-terminal" evidence="15">
    <location>
        <begin position="22"/>
        <end position="147"/>
    </location>
</feature>
<evidence type="ECO:0000256" key="6">
    <source>
        <dbReference type="ARBA" id="ARBA00022723"/>
    </source>
</evidence>
<evidence type="ECO:0000256" key="3">
    <source>
        <dbReference type="ARBA" id="ARBA00010676"/>
    </source>
</evidence>
<evidence type="ECO:0000256" key="4">
    <source>
        <dbReference type="ARBA" id="ARBA00012689"/>
    </source>
</evidence>
<dbReference type="InterPro" id="IPR036939">
    <property type="entry name" value="Cu2_ascorb_mOase_N_sf"/>
</dbReference>
<proteinExistence type="inferred from homology"/>
<sequence length="279" mass="31359">MVLLALIITFLCYCRAYKVDRFSLLMPNVRPNRPELYLCTPVKVDYTKSYYIVGFEPNATMHTTHHMLLYGCSKPGSRSAVWNCGEMASQDDSTEMASPCAQGSQVIYAWARDAPKLELPEGVGFKVGGKSPIQYLVLQVHYATIDQFRDGSTDDSGVHLHYTERPLEKEAGVILLGTSGSIPPMKVEKMEAMCEIEEKKVMHPFAYRTHTHSLGKVVSGYHIRTDSNGKDQWTLLGKRNPLTPQMFYPVVSQQPIIRGDKLAARCTMQSTRNRTTFIG</sequence>
<evidence type="ECO:0000256" key="14">
    <source>
        <dbReference type="SAM" id="SignalP"/>
    </source>
</evidence>
<comment type="caution">
    <text evidence="17">The sequence shown here is derived from an EMBL/GenBank/DDBJ whole genome shotgun (WGS) entry which is preliminary data.</text>
</comment>
<comment type="similarity">
    <text evidence="3">Belongs to the copper type II ascorbate-dependent monooxygenase family.</text>
</comment>
<keyword evidence="11" id="KW-1015">Disulfide bond</keyword>
<feature type="domain" description="Copper type II ascorbate-dependent monooxygenase C-terminal" evidence="16">
    <location>
        <begin position="169"/>
        <end position="279"/>
    </location>
</feature>
<dbReference type="EC" id="1.14.17.3" evidence="4"/>
<comment type="subcellular location">
    <subcellularLocation>
        <location evidence="2">Secreted</location>
    </subcellularLocation>
</comment>
<dbReference type="GO" id="GO:0005507">
    <property type="term" value="F:copper ion binding"/>
    <property type="evidence" value="ECO:0007669"/>
    <property type="project" value="InterPro"/>
</dbReference>
<evidence type="ECO:0000256" key="8">
    <source>
        <dbReference type="ARBA" id="ARBA00023002"/>
    </source>
</evidence>
<keyword evidence="12" id="KW-0325">Glycoprotein</keyword>
<feature type="non-terminal residue" evidence="17">
    <location>
        <position position="279"/>
    </location>
</feature>
<reference evidence="17" key="1">
    <citation type="journal article" date="2023" name="IScience">
        <title>Live-bearing cockroach genome reveals convergent evolutionary mechanisms linked to viviparity in insects and beyond.</title>
        <authorList>
            <person name="Fouks B."/>
            <person name="Harrison M.C."/>
            <person name="Mikhailova A.A."/>
            <person name="Marchal E."/>
            <person name="English S."/>
            <person name="Carruthers M."/>
            <person name="Jennings E.C."/>
            <person name="Chiamaka E.L."/>
            <person name="Frigard R.A."/>
            <person name="Pippel M."/>
            <person name="Attardo G.M."/>
            <person name="Benoit J.B."/>
            <person name="Bornberg-Bauer E."/>
            <person name="Tobe S.S."/>
        </authorList>
    </citation>
    <scope>NUCLEOTIDE SEQUENCE</scope>
    <source>
        <strain evidence="17">Stay&amp;Tobe</strain>
    </source>
</reference>
<evidence type="ECO:0000256" key="10">
    <source>
        <dbReference type="ARBA" id="ARBA00023033"/>
    </source>
</evidence>
<dbReference type="InterPro" id="IPR014784">
    <property type="entry name" value="Cu2_ascorb_mOase-like_C"/>
</dbReference>
<keyword evidence="9" id="KW-0186">Copper</keyword>
<dbReference type="AlphaFoldDB" id="A0AAD7ZFJ9"/>
<dbReference type="InterPro" id="IPR008977">
    <property type="entry name" value="PHM/PNGase_F_dom_sf"/>
</dbReference>
<protein>
    <recommendedName>
        <fullName evidence="4">peptidylglycine monooxygenase</fullName>
        <ecNumber evidence="4">1.14.17.3</ecNumber>
    </recommendedName>
</protein>
<dbReference type="FunFam" id="2.60.120.310:FF:000005">
    <property type="entry name" value="Peptidylglycine alpha-hydroxylating monooxygenase"/>
    <property type="match status" value="1"/>
</dbReference>
<gene>
    <name evidence="17" type="ORF">L9F63_004545</name>
</gene>
<keyword evidence="6" id="KW-0479">Metal-binding</keyword>
<dbReference type="InterPro" id="IPR014783">
    <property type="entry name" value="Cu2_ascorb_mOase_CS-2"/>
</dbReference>
<evidence type="ECO:0000256" key="11">
    <source>
        <dbReference type="ARBA" id="ARBA00023157"/>
    </source>
</evidence>
<dbReference type="GO" id="GO:0004504">
    <property type="term" value="F:peptidylglycine monooxygenase activity"/>
    <property type="evidence" value="ECO:0007669"/>
    <property type="project" value="UniProtKB-EC"/>
</dbReference>
<organism evidence="17 18">
    <name type="scientific">Diploptera punctata</name>
    <name type="common">Pacific beetle cockroach</name>
    <dbReference type="NCBI Taxonomy" id="6984"/>
    <lineage>
        <taxon>Eukaryota</taxon>
        <taxon>Metazoa</taxon>
        <taxon>Ecdysozoa</taxon>
        <taxon>Arthropoda</taxon>
        <taxon>Hexapoda</taxon>
        <taxon>Insecta</taxon>
        <taxon>Pterygota</taxon>
        <taxon>Neoptera</taxon>
        <taxon>Polyneoptera</taxon>
        <taxon>Dictyoptera</taxon>
        <taxon>Blattodea</taxon>
        <taxon>Blaberoidea</taxon>
        <taxon>Blaberidae</taxon>
        <taxon>Diplopterinae</taxon>
        <taxon>Diploptera</taxon>
    </lineage>
</organism>
<name>A0AAD7ZFJ9_DIPPU</name>
<feature type="signal peptide" evidence="14">
    <location>
        <begin position="1"/>
        <end position="16"/>
    </location>
</feature>
<evidence type="ECO:0000256" key="5">
    <source>
        <dbReference type="ARBA" id="ARBA00022525"/>
    </source>
</evidence>
<dbReference type="PROSITE" id="PS00085">
    <property type="entry name" value="CU2_MONOOXYGENASE_2"/>
    <property type="match status" value="1"/>
</dbReference>
<keyword evidence="5" id="KW-0964">Secreted</keyword>
<dbReference type="EMBL" id="JASPKZ010008376">
    <property type="protein sequence ID" value="KAJ9579799.1"/>
    <property type="molecule type" value="Genomic_DNA"/>
</dbReference>
<evidence type="ECO:0000313" key="17">
    <source>
        <dbReference type="EMBL" id="KAJ9579799.1"/>
    </source>
</evidence>
<keyword evidence="10" id="KW-0503">Monooxygenase</keyword>
<keyword evidence="7 14" id="KW-0732">Signal</keyword>
<dbReference type="InterPro" id="IPR000323">
    <property type="entry name" value="Cu2_ascorb_mOase_N"/>
</dbReference>
<dbReference type="SUPFAM" id="SSF49742">
    <property type="entry name" value="PHM/PNGase F"/>
    <property type="match status" value="2"/>
</dbReference>
<evidence type="ECO:0000256" key="13">
    <source>
        <dbReference type="ARBA" id="ARBA00048431"/>
    </source>
</evidence>
<dbReference type="PANTHER" id="PTHR10680:SF14">
    <property type="entry name" value="PEPTIDYL-GLYCINE ALPHA-AMIDATING MONOOXYGENASE"/>
    <property type="match status" value="1"/>
</dbReference>
<evidence type="ECO:0000256" key="9">
    <source>
        <dbReference type="ARBA" id="ARBA00023008"/>
    </source>
</evidence>
<dbReference type="InterPro" id="IPR024548">
    <property type="entry name" value="Cu2_monoox_C"/>
</dbReference>
<feature type="chain" id="PRO_5042165715" description="peptidylglycine monooxygenase" evidence="14">
    <location>
        <begin position="17"/>
        <end position="279"/>
    </location>
</feature>
<dbReference type="Gene3D" id="2.60.120.230">
    <property type="match status" value="1"/>
</dbReference>
<reference evidence="17" key="2">
    <citation type="submission" date="2023-05" db="EMBL/GenBank/DDBJ databases">
        <authorList>
            <person name="Fouks B."/>
        </authorList>
    </citation>
    <scope>NUCLEOTIDE SEQUENCE</scope>
    <source>
        <strain evidence="17">Stay&amp;Tobe</strain>
        <tissue evidence="17">Testes</tissue>
    </source>
</reference>
<comment type="catalytic activity">
    <reaction evidence="13">
        <text>a [peptide]-C-terminal glycine + 2 L-ascorbate + O2 = a [peptide]-C-terminal (2S)-2-hydroxyglycine + 2 monodehydro-L-ascorbate radical + H2O</text>
        <dbReference type="Rhea" id="RHEA:21452"/>
        <dbReference type="Rhea" id="RHEA-COMP:13486"/>
        <dbReference type="Rhea" id="RHEA-COMP:15321"/>
        <dbReference type="ChEBI" id="CHEBI:15377"/>
        <dbReference type="ChEBI" id="CHEBI:15379"/>
        <dbReference type="ChEBI" id="CHEBI:38290"/>
        <dbReference type="ChEBI" id="CHEBI:59513"/>
        <dbReference type="ChEBI" id="CHEBI:137000"/>
        <dbReference type="ChEBI" id="CHEBI:142768"/>
        <dbReference type="EC" id="1.14.17.3"/>
    </reaction>
</comment>
<dbReference type="PANTHER" id="PTHR10680">
    <property type="entry name" value="PEPTIDYL-GLYCINE ALPHA-AMIDATING MONOOXYGENASE"/>
    <property type="match status" value="1"/>
</dbReference>
<dbReference type="Gene3D" id="2.60.120.310">
    <property type="entry name" value="Copper type II, ascorbate-dependent monooxygenase, N-terminal domain"/>
    <property type="match status" value="1"/>
</dbReference>
<keyword evidence="18" id="KW-1185">Reference proteome</keyword>
<evidence type="ECO:0000256" key="12">
    <source>
        <dbReference type="ARBA" id="ARBA00023180"/>
    </source>
</evidence>
<evidence type="ECO:0000259" key="16">
    <source>
        <dbReference type="Pfam" id="PF03712"/>
    </source>
</evidence>
<dbReference type="Pfam" id="PF03712">
    <property type="entry name" value="Cu2_monoox_C"/>
    <property type="match status" value="1"/>
</dbReference>
<dbReference type="GO" id="GO:0005576">
    <property type="term" value="C:extracellular region"/>
    <property type="evidence" value="ECO:0007669"/>
    <property type="project" value="UniProtKB-SubCell"/>
</dbReference>
<accession>A0AAD7ZFJ9</accession>
<dbReference type="Pfam" id="PF01082">
    <property type="entry name" value="Cu2_monooxygen"/>
    <property type="match status" value="1"/>
</dbReference>
<evidence type="ECO:0000256" key="7">
    <source>
        <dbReference type="ARBA" id="ARBA00022729"/>
    </source>
</evidence>
<evidence type="ECO:0000259" key="15">
    <source>
        <dbReference type="Pfam" id="PF01082"/>
    </source>
</evidence>
<dbReference type="Proteomes" id="UP001233999">
    <property type="component" value="Unassembled WGS sequence"/>
</dbReference>
<keyword evidence="8" id="KW-0560">Oxidoreductase</keyword>
<evidence type="ECO:0000256" key="2">
    <source>
        <dbReference type="ARBA" id="ARBA00004613"/>
    </source>
</evidence>
<comment type="cofactor">
    <cofactor evidence="1">
        <name>Cu(2+)</name>
        <dbReference type="ChEBI" id="CHEBI:29036"/>
    </cofactor>
</comment>